<dbReference type="RefSeq" id="WP_349134851.1">
    <property type="nucleotide sequence ID" value="NZ_JBBMFF010000127.1"/>
</dbReference>
<protein>
    <submittedName>
        <fullName evidence="1">Uncharacterized protein</fullName>
    </submittedName>
</protein>
<accession>A0ABV1G424</accession>
<reference evidence="1 2" key="1">
    <citation type="submission" date="2024-03" db="EMBL/GenBank/DDBJ databases">
        <title>Human intestinal bacterial collection.</title>
        <authorList>
            <person name="Pauvert C."/>
            <person name="Hitch T.C.A."/>
            <person name="Clavel T."/>
        </authorList>
    </citation>
    <scope>NUCLEOTIDE SEQUENCE [LARGE SCALE GENOMIC DNA]</scope>
    <source>
        <strain evidence="1 2">CLA-AA-H192</strain>
    </source>
</reference>
<evidence type="ECO:0000313" key="1">
    <source>
        <dbReference type="EMBL" id="MEQ2510145.1"/>
    </source>
</evidence>
<keyword evidence="2" id="KW-1185">Reference proteome</keyword>
<dbReference type="EMBL" id="JBBMFF010000127">
    <property type="protein sequence ID" value="MEQ2510145.1"/>
    <property type="molecule type" value="Genomic_DNA"/>
</dbReference>
<evidence type="ECO:0000313" key="2">
    <source>
        <dbReference type="Proteomes" id="UP001491552"/>
    </source>
</evidence>
<organism evidence="1 2">
    <name type="scientific">Faecousia intestinalis</name>
    <dbReference type="NCBI Taxonomy" id="3133167"/>
    <lineage>
        <taxon>Bacteria</taxon>
        <taxon>Bacillati</taxon>
        <taxon>Bacillota</taxon>
        <taxon>Clostridia</taxon>
        <taxon>Eubacteriales</taxon>
        <taxon>Oscillospiraceae</taxon>
        <taxon>Faecousia</taxon>
    </lineage>
</organism>
<proteinExistence type="predicted"/>
<comment type="caution">
    <text evidence="1">The sequence shown here is derived from an EMBL/GenBank/DDBJ whole genome shotgun (WGS) entry which is preliminary data.</text>
</comment>
<dbReference type="Proteomes" id="UP001491552">
    <property type="component" value="Unassembled WGS sequence"/>
</dbReference>
<name>A0ABV1G424_9FIRM</name>
<sequence length="349" mass="37834">MQATFFLGSCTPRGFSTFASELAEECGAVDYIKGGSGCGKSTFLRRIADEAAARGLEVWRFLCSSDPQSLDAVVLPSLGRGWVDATAPHVLEPTLCAGREGYVDFGAFYDRAGIARVEPELRRRKRENAAQYPLVTACLAAADRLLDPARAMWEEPRCRRDLEELAGCLALTALRPSGRQGRVRRRFLSAVTPEGLSFCTETAAAVCGRVYVLEDSYGLAPALLQRVLEQALQLGQTCLVCYTPLQPDGAPAHLLVPGAGAAFVASSPDFPYAGERCCTLELDGTLPPAARDTLHFARDTAGTLLRKAAEHVREAKRIHDELEALCRPYVDFAAADALTERTLHELFPA</sequence>
<gene>
    <name evidence="1" type="ORF">WMO66_02595</name>
</gene>